<dbReference type="CDD" id="cd06588">
    <property type="entry name" value="PhnB_like"/>
    <property type="match status" value="1"/>
</dbReference>
<feature type="domain" description="PhnB-like" evidence="1">
    <location>
        <begin position="4"/>
        <end position="129"/>
    </location>
</feature>
<proteinExistence type="predicted"/>
<dbReference type="Gene3D" id="3.30.720.100">
    <property type="match status" value="1"/>
</dbReference>
<gene>
    <name evidence="2" type="ORF">G5B37_04010</name>
</gene>
<keyword evidence="3" id="KW-1185">Reference proteome</keyword>
<accession>A0A6G6GQQ0</accession>
<dbReference type="AlphaFoldDB" id="A0A6G6GQQ0"/>
<organism evidence="2 3">
    <name type="scientific">Rasiella rasia</name>
    <dbReference type="NCBI Taxonomy" id="2744027"/>
    <lineage>
        <taxon>Bacteria</taxon>
        <taxon>Pseudomonadati</taxon>
        <taxon>Bacteroidota</taxon>
        <taxon>Flavobacteriia</taxon>
        <taxon>Flavobacteriales</taxon>
        <taxon>Flavobacteriaceae</taxon>
        <taxon>Rasiella</taxon>
    </lineage>
</organism>
<dbReference type="InterPro" id="IPR029068">
    <property type="entry name" value="Glyas_Bleomycin-R_OHBP_Dase"/>
</dbReference>
<evidence type="ECO:0000313" key="2">
    <source>
        <dbReference type="EMBL" id="QIE60867.1"/>
    </source>
</evidence>
<dbReference type="KEGG" id="mgel:G5B37_04010"/>
<sequence>MKEQIATFFTFQKEDAEQAMNFYIGLFDNSKIIDLKRWGQEGPGKEGTIMHATFSLNGKLYMCSDSPPIHSWGFTPAVSNYIECSNNSEIERLFTQLSENGKVMMPLNNYGFSQKFGFVEDKFGVSWQLNLQ</sequence>
<dbReference type="PANTHER" id="PTHR33990">
    <property type="entry name" value="PROTEIN YJDN-RELATED"/>
    <property type="match status" value="1"/>
</dbReference>
<dbReference type="Pfam" id="PF06983">
    <property type="entry name" value="3-dmu-9_3-mt"/>
    <property type="match status" value="1"/>
</dbReference>
<evidence type="ECO:0000259" key="1">
    <source>
        <dbReference type="Pfam" id="PF06983"/>
    </source>
</evidence>
<dbReference type="Proteomes" id="UP000505306">
    <property type="component" value="Chromosome"/>
</dbReference>
<dbReference type="InterPro" id="IPR009725">
    <property type="entry name" value="3_dmu_93_MTrfase"/>
</dbReference>
<dbReference type="EMBL" id="CP049057">
    <property type="protein sequence ID" value="QIE60867.1"/>
    <property type="molecule type" value="Genomic_DNA"/>
</dbReference>
<reference evidence="2 3" key="1">
    <citation type="submission" date="2020-02" db="EMBL/GenBank/DDBJ databases">
        <title>Complete genome sequence of Flavobacteriaceae bacterium.</title>
        <authorList>
            <person name="Kim S.-J."/>
            <person name="Kim Y.-S."/>
            <person name="Kim K.-H."/>
        </authorList>
    </citation>
    <scope>NUCLEOTIDE SEQUENCE [LARGE SCALE GENOMIC DNA]</scope>
    <source>
        <strain evidence="2 3">RR4-40</strain>
    </source>
</reference>
<evidence type="ECO:0000313" key="3">
    <source>
        <dbReference type="Proteomes" id="UP000505306"/>
    </source>
</evidence>
<protein>
    <submittedName>
        <fullName evidence="2">VOC family protein</fullName>
    </submittedName>
</protein>
<dbReference type="Gene3D" id="3.30.720.110">
    <property type="match status" value="1"/>
</dbReference>
<dbReference type="PIRSF" id="PIRSF021700">
    <property type="entry name" value="3_dmu_93_MTrfase"/>
    <property type="match status" value="1"/>
</dbReference>
<name>A0A6G6GQQ0_9FLAO</name>
<dbReference type="InterPro" id="IPR028973">
    <property type="entry name" value="PhnB-like"/>
</dbReference>
<dbReference type="SUPFAM" id="SSF54593">
    <property type="entry name" value="Glyoxalase/Bleomycin resistance protein/Dihydroxybiphenyl dioxygenase"/>
    <property type="match status" value="1"/>
</dbReference>
<dbReference type="PANTHER" id="PTHR33990:SF4">
    <property type="entry name" value="PHNB-LIKE DOMAIN-CONTAINING PROTEIN"/>
    <property type="match status" value="1"/>
</dbReference>